<evidence type="ECO:0000313" key="4">
    <source>
        <dbReference type="Proteomes" id="UP001230156"/>
    </source>
</evidence>
<dbReference type="Pfam" id="PF05163">
    <property type="entry name" value="DinB"/>
    <property type="match status" value="1"/>
</dbReference>
<reference evidence="4" key="1">
    <citation type="submission" date="2023-08" db="EMBL/GenBank/DDBJ databases">
        <title>Rhodospirillaceae gen. nov., a novel taxon isolated from the Yangtze River Yuezi River estuary sludge.</title>
        <authorList>
            <person name="Ruan L."/>
        </authorList>
    </citation>
    <scope>NUCLEOTIDE SEQUENCE [LARGE SCALE GENOMIC DNA]</scope>
    <source>
        <strain evidence="4">R-7</strain>
    </source>
</reference>
<dbReference type="Gene3D" id="1.20.120.450">
    <property type="entry name" value="dinb family like domain"/>
    <property type="match status" value="1"/>
</dbReference>
<gene>
    <name evidence="3" type="ORF">Q8A70_16620</name>
</gene>
<accession>A0ABU0YRQ5</accession>
<dbReference type="SUPFAM" id="SSF109854">
    <property type="entry name" value="DinB/YfiT-like putative metalloenzymes"/>
    <property type="match status" value="1"/>
</dbReference>
<keyword evidence="2" id="KW-0479">Metal-binding</keyword>
<name>A0ABU0YRQ5_9PROT</name>
<dbReference type="InterPro" id="IPR034660">
    <property type="entry name" value="DinB/YfiT-like"/>
</dbReference>
<dbReference type="Proteomes" id="UP001230156">
    <property type="component" value="Unassembled WGS sequence"/>
</dbReference>
<dbReference type="RefSeq" id="WP_379957165.1">
    <property type="nucleotide sequence ID" value="NZ_JAUYVI010000005.1"/>
</dbReference>
<organism evidence="3 4">
    <name type="scientific">Dongia sedimenti</name>
    <dbReference type="NCBI Taxonomy" id="3064282"/>
    <lineage>
        <taxon>Bacteria</taxon>
        <taxon>Pseudomonadati</taxon>
        <taxon>Pseudomonadota</taxon>
        <taxon>Alphaproteobacteria</taxon>
        <taxon>Rhodospirillales</taxon>
        <taxon>Dongiaceae</taxon>
        <taxon>Dongia</taxon>
    </lineage>
</organism>
<dbReference type="InterPro" id="IPR007837">
    <property type="entry name" value="DinB"/>
</dbReference>
<sequence length="166" mass="19215">MKAHFERMARYNRWANRRVYGAVAQLDYEEFHAPRSGFFPSIAKTLNHMVVTDRIWMGRFTEKLSDHKRLDETPYDDFAALTAAREAEDQRIIAFFKALPQARIDSVFDYKNTAGDPKSSEMLPVLAHFFNHQTHHRGQAHAMLSATRVAPPSLDLVLFIYEDEEA</sequence>
<dbReference type="PANTHER" id="PTHR37302">
    <property type="entry name" value="SLR1116 PROTEIN"/>
    <property type="match status" value="1"/>
</dbReference>
<keyword evidence="4" id="KW-1185">Reference proteome</keyword>
<comment type="caution">
    <text evidence="3">The sequence shown here is derived from an EMBL/GenBank/DDBJ whole genome shotgun (WGS) entry which is preliminary data.</text>
</comment>
<evidence type="ECO:0000256" key="2">
    <source>
        <dbReference type="ARBA" id="ARBA00022723"/>
    </source>
</evidence>
<protein>
    <submittedName>
        <fullName evidence="3">DinB family protein</fullName>
    </submittedName>
</protein>
<evidence type="ECO:0000256" key="1">
    <source>
        <dbReference type="ARBA" id="ARBA00008635"/>
    </source>
</evidence>
<dbReference type="PANTHER" id="PTHR37302:SF1">
    <property type="entry name" value="PROTEIN DINB"/>
    <property type="match status" value="1"/>
</dbReference>
<dbReference type="EMBL" id="JAUYVI010000005">
    <property type="protein sequence ID" value="MDQ7249313.1"/>
    <property type="molecule type" value="Genomic_DNA"/>
</dbReference>
<proteinExistence type="inferred from homology"/>
<evidence type="ECO:0000313" key="3">
    <source>
        <dbReference type="EMBL" id="MDQ7249313.1"/>
    </source>
</evidence>
<comment type="similarity">
    <text evidence="1">Belongs to the DinB family.</text>
</comment>